<feature type="coiled-coil region" evidence="4">
    <location>
        <begin position="244"/>
        <end position="635"/>
    </location>
</feature>
<feature type="compositionally biased region" description="Basic residues" evidence="5">
    <location>
        <begin position="50"/>
        <end position="62"/>
    </location>
</feature>
<protein>
    <recommendedName>
        <fullName evidence="6">Kinesin motor domain-containing protein</fullName>
    </recommendedName>
</protein>
<evidence type="ECO:0000259" key="6">
    <source>
        <dbReference type="PROSITE" id="PS50067"/>
    </source>
</evidence>
<dbReference type="AlphaFoldDB" id="A0AAD2GA67"/>
<dbReference type="PROSITE" id="PS00411">
    <property type="entry name" value="KINESIN_MOTOR_1"/>
    <property type="match status" value="1"/>
</dbReference>
<evidence type="ECO:0000256" key="5">
    <source>
        <dbReference type="SAM" id="MobiDB-lite"/>
    </source>
</evidence>
<dbReference type="PROSITE" id="PS50067">
    <property type="entry name" value="KINESIN_MOTOR_2"/>
    <property type="match status" value="1"/>
</dbReference>
<feature type="compositionally biased region" description="Basic and acidic residues" evidence="5">
    <location>
        <begin position="63"/>
        <end position="95"/>
    </location>
</feature>
<dbReference type="EMBL" id="CAKOGP040002302">
    <property type="protein sequence ID" value="CAJ1966591.1"/>
    <property type="molecule type" value="Genomic_DNA"/>
</dbReference>
<keyword evidence="4" id="KW-0175">Coiled coil</keyword>
<evidence type="ECO:0000256" key="1">
    <source>
        <dbReference type="ARBA" id="ARBA00022741"/>
    </source>
</evidence>
<evidence type="ECO:0000313" key="8">
    <source>
        <dbReference type="Proteomes" id="UP001295423"/>
    </source>
</evidence>
<dbReference type="GO" id="GO:0015630">
    <property type="term" value="C:microtubule cytoskeleton"/>
    <property type="evidence" value="ECO:0007669"/>
    <property type="project" value="TreeGrafter"/>
</dbReference>
<accession>A0AAD2GA67</accession>
<dbReference type="GO" id="GO:0007018">
    <property type="term" value="P:microtubule-based movement"/>
    <property type="evidence" value="ECO:0007669"/>
    <property type="project" value="InterPro"/>
</dbReference>
<evidence type="ECO:0000256" key="4">
    <source>
        <dbReference type="SAM" id="Coils"/>
    </source>
</evidence>
<keyword evidence="8" id="KW-1185">Reference proteome</keyword>
<evidence type="ECO:0000256" key="3">
    <source>
        <dbReference type="PROSITE-ProRule" id="PRU00283"/>
    </source>
</evidence>
<dbReference type="InterPro" id="IPR019821">
    <property type="entry name" value="Kinesin_motor_CS"/>
</dbReference>
<dbReference type="Proteomes" id="UP001295423">
    <property type="component" value="Unassembled WGS sequence"/>
</dbReference>
<feature type="region of interest" description="Disordered" evidence="5">
    <location>
        <begin position="1"/>
        <end position="148"/>
    </location>
</feature>
<dbReference type="InterPro" id="IPR001752">
    <property type="entry name" value="Kinesin_motor_dom"/>
</dbReference>
<feature type="domain" description="Kinesin motor" evidence="6">
    <location>
        <begin position="663"/>
        <end position="1040"/>
    </location>
</feature>
<evidence type="ECO:0000313" key="7">
    <source>
        <dbReference type="EMBL" id="CAJ1966591.1"/>
    </source>
</evidence>
<keyword evidence="1 3" id="KW-0547">Nucleotide-binding</keyword>
<keyword evidence="2 3" id="KW-0067">ATP-binding</keyword>
<dbReference type="GO" id="GO:0003777">
    <property type="term" value="F:microtubule motor activity"/>
    <property type="evidence" value="ECO:0007669"/>
    <property type="project" value="InterPro"/>
</dbReference>
<dbReference type="PRINTS" id="PR00380">
    <property type="entry name" value="KINESINHEAVY"/>
</dbReference>
<dbReference type="SUPFAM" id="SSF52540">
    <property type="entry name" value="P-loop containing nucleoside triphosphate hydrolases"/>
    <property type="match status" value="1"/>
</dbReference>
<comment type="similarity">
    <text evidence="3">Belongs to the TRAFAC class myosin-kinesin ATPase superfamily. Kinesin family.</text>
</comment>
<evidence type="ECO:0000256" key="2">
    <source>
        <dbReference type="ARBA" id="ARBA00022840"/>
    </source>
</evidence>
<feature type="compositionally biased region" description="Basic and acidic residues" evidence="5">
    <location>
        <begin position="108"/>
        <end position="122"/>
    </location>
</feature>
<feature type="compositionally biased region" description="Basic and acidic residues" evidence="5">
    <location>
        <begin position="138"/>
        <end position="148"/>
    </location>
</feature>
<gene>
    <name evidence="7" type="ORF">CYCCA115_LOCUS22176</name>
</gene>
<proteinExistence type="inferred from homology"/>
<dbReference type="PANTHER" id="PTHR47972:SF28">
    <property type="entry name" value="KINESIN-LIKE PROTEIN KLP-3"/>
    <property type="match status" value="1"/>
</dbReference>
<dbReference type="InterPro" id="IPR027417">
    <property type="entry name" value="P-loop_NTPase"/>
</dbReference>
<dbReference type="Pfam" id="PF00225">
    <property type="entry name" value="Kinesin"/>
    <property type="match status" value="1"/>
</dbReference>
<organism evidence="7 8">
    <name type="scientific">Cylindrotheca closterium</name>
    <dbReference type="NCBI Taxonomy" id="2856"/>
    <lineage>
        <taxon>Eukaryota</taxon>
        <taxon>Sar</taxon>
        <taxon>Stramenopiles</taxon>
        <taxon>Ochrophyta</taxon>
        <taxon>Bacillariophyta</taxon>
        <taxon>Bacillariophyceae</taxon>
        <taxon>Bacillariophycidae</taxon>
        <taxon>Bacillariales</taxon>
        <taxon>Bacillariaceae</taxon>
        <taxon>Cylindrotheca</taxon>
    </lineage>
</organism>
<reference evidence="7" key="1">
    <citation type="submission" date="2023-08" db="EMBL/GenBank/DDBJ databases">
        <authorList>
            <person name="Audoor S."/>
            <person name="Bilcke G."/>
        </authorList>
    </citation>
    <scope>NUCLEOTIDE SEQUENCE</scope>
</reference>
<dbReference type="Gene3D" id="3.40.850.10">
    <property type="entry name" value="Kinesin motor domain"/>
    <property type="match status" value="1"/>
</dbReference>
<dbReference type="SMART" id="SM00129">
    <property type="entry name" value="KISc"/>
    <property type="match status" value="1"/>
</dbReference>
<sequence>MPLARRFSNSSVDSNVSRRLSLPSTIHGSTQVNPSKLDKLKKREMTQKVITRRQTRQTRKKNKVQEKENKSMNIETHDEENQSVKFSEQGKENDGLKVPPSPTPYWKVAEERGNRSPRETRSAKKKRLSVSRFNFSPPKDEYGERGPRATLKFDSEDSLHAKKETIDMPMKSSGMIATPQDMEVDIEARSHVSSFEATTSGETNTDRIAEEVSSLTEVIQQLVEQNKKQPGDTQEQLRAFDLKAQREQLRNEELAKTNSSLVEEKEAWKSKANELESRYSSEHDRLISSNSRLAAELEVTQREAEIKIRDLEEARKKLENQRDALQDEKLSLKEKVTNLEKEIATTRENLADSKVRLEALRAEIDTEKTTLRGDQDSLNQVNFELTKELERVKKNYDSLVGRTADYEEQIHMFEEELLPESEKQLADALAKIDRLEEAAKEARQKMLQYEKEIEGLKDTIKTMGEQNEDERRNFQELNEKSVGVFEKMEKDLCDKKTLIDELELNLASAEEDLASETEKVNNMGESLQNLKLDMEKRNQALQNSLDKSMQALDKATKEKKELEEKLAKANEIIDENKTFMDDLVSTGEKKSASLEESDKARMVMQHKIVELESKLQKTTRERDDAQTRMATFDEREEALFQKLRASDQVRRDLHNRVMQLSGNIRVYVRVRPALDNESEQPQEYTKKLATRGQKRKLQEIEDQSPFHFPGQLVGLDERMAKKSQGFGSDDPTKNIVEVTEPFKDRGGLSARRKKWTFGFDHIFDPSHGQEDVWNATEPLVQSAIDGFNVCVFAYGQTGSGKTFTMLGENGNEGIVSRAVNMLFSAKTDMVNLSRGEKKVELAVELLEVYNEKVRDLLVPNSGPDGQELTLKISANEAVGSKIVPVSSQEEVHRILERAQKRRCVKATSSNAVSSRSHMIFTIFFKVQTKEGAQRVGKLHVCDLAGSERLGKSNANERVGSSLLRETKHINTSLSVLSNVIEKLQAGDKNVPYRESKLTHLLQNSLGGNSKTLAIVCCNPLQSHFHESLCSLRFAAKVNKVDLKAVANFNC</sequence>
<dbReference type="InterPro" id="IPR036961">
    <property type="entry name" value="Kinesin_motor_dom_sf"/>
</dbReference>
<dbReference type="PANTHER" id="PTHR47972">
    <property type="entry name" value="KINESIN-LIKE PROTEIN KLP-3"/>
    <property type="match status" value="1"/>
</dbReference>
<feature type="compositionally biased region" description="Basic and acidic residues" evidence="5">
    <location>
        <begin position="36"/>
        <end position="46"/>
    </location>
</feature>
<dbReference type="GO" id="GO:0008017">
    <property type="term" value="F:microtubule binding"/>
    <property type="evidence" value="ECO:0007669"/>
    <property type="project" value="InterPro"/>
</dbReference>
<comment type="caution">
    <text evidence="7">The sequence shown here is derived from an EMBL/GenBank/DDBJ whole genome shotgun (WGS) entry which is preliminary data.</text>
</comment>
<dbReference type="InterPro" id="IPR027640">
    <property type="entry name" value="Kinesin-like_fam"/>
</dbReference>
<feature type="compositionally biased region" description="Polar residues" evidence="5">
    <location>
        <begin position="23"/>
        <end position="34"/>
    </location>
</feature>
<feature type="compositionally biased region" description="Low complexity" evidence="5">
    <location>
        <begin position="8"/>
        <end position="22"/>
    </location>
</feature>
<feature type="binding site" evidence="3">
    <location>
        <begin position="795"/>
        <end position="802"/>
    </location>
    <ligand>
        <name>ATP</name>
        <dbReference type="ChEBI" id="CHEBI:30616"/>
    </ligand>
</feature>
<name>A0AAD2GA67_9STRA</name>
<dbReference type="GO" id="GO:0005524">
    <property type="term" value="F:ATP binding"/>
    <property type="evidence" value="ECO:0007669"/>
    <property type="project" value="UniProtKB-UniRule"/>
</dbReference>
<keyword evidence="3" id="KW-0505">Motor protein</keyword>